<protein>
    <recommendedName>
        <fullName evidence="2">HTH luxR-type domain-containing protein</fullName>
    </recommendedName>
</protein>
<dbReference type="Gene3D" id="1.10.10.10">
    <property type="entry name" value="Winged helix-like DNA-binding domain superfamily/Winged helix DNA-binding domain"/>
    <property type="match status" value="1"/>
</dbReference>
<dbReference type="AlphaFoldDB" id="V5F0B7"/>
<name>V5F0B7_KALBG</name>
<evidence type="ECO:0000259" key="2">
    <source>
        <dbReference type="Pfam" id="PF00196"/>
    </source>
</evidence>
<dbReference type="InterPro" id="IPR036388">
    <property type="entry name" value="WH-like_DNA-bd_sf"/>
</dbReference>
<dbReference type="EMBL" id="KI545851">
    <property type="protein sequence ID" value="EST09728.1"/>
    <property type="molecule type" value="Genomic_DNA"/>
</dbReference>
<dbReference type="InterPro" id="IPR016032">
    <property type="entry name" value="Sig_transdc_resp-reg_C-effctor"/>
</dbReference>
<organism evidence="3 4">
    <name type="scientific">Kalmanozyma brasiliensis (strain GHG001)</name>
    <name type="common">Yeast</name>
    <name type="synonym">Pseudozyma brasiliensis</name>
    <dbReference type="NCBI Taxonomy" id="1365824"/>
    <lineage>
        <taxon>Eukaryota</taxon>
        <taxon>Fungi</taxon>
        <taxon>Dikarya</taxon>
        <taxon>Basidiomycota</taxon>
        <taxon>Ustilaginomycotina</taxon>
        <taxon>Ustilaginomycetes</taxon>
        <taxon>Ustilaginales</taxon>
        <taxon>Ustilaginaceae</taxon>
        <taxon>Kalmanozyma</taxon>
    </lineage>
</organism>
<dbReference type="InterPro" id="IPR000792">
    <property type="entry name" value="Tscrpt_reg_LuxR_C"/>
</dbReference>
<evidence type="ECO:0000313" key="3">
    <source>
        <dbReference type="EMBL" id="EST09728.1"/>
    </source>
</evidence>
<evidence type="ECO:0000313" key="4">
    <source>
        <dbReference type="Proteomes" id="UP000019377"/>
    </source>
</evidence>
<keyword evidence="4" id="KW-1185">Reference proteome</keyword>
<dbReference type="eggNOG" id="ENOG502TKUW">
    <property type="taxonomic scope" value="Eukaryota"/>
</dbReference>
<feature type="domain" description="HTH luxR-type" evidence="2">
    <location>
        <begin position="46"/>
        <end position="84"/>
    </location>
</feature>
<feature type="region of interest" description="Disordered" evidence="1">
    <location>
        <begin position="1"/>
        <end position="46"/>
    </location>
</feature>
<gene>
    <name evidence="3" type="ORF">PSEUBRA_SCAF1g00166</name>
</gene>
<evidence type="ECO:0000256" key="1">
    <source>
        <dbReference type="SAM" id="MobiDB-lite"/>
    </source>
</evidence>
<dbReference type="Proteomes" id="UP000019377">
    <property type="component" value="Unassembled WGS sequence"/>
</dbReference>
<reference evidence="4" key="1">
    <citation type="journal article" date="2013" name="Genome Announc.">
        <title>Draft genome sequence of Pseudozyma brasiliensis sp. nov. strain GHG001, a high producer of endo-1,4-xylanase isolated from an insect pest of sugarcane.</title>
        <authorList>
            <person name="Oliveira J.V.D.C."/>
            <person name="dos Santos R.A.C."/>
            <person name="Borges T.A."/>
            <person name="Riano-Pachon D.M."/>
            <person name="Goldman G.H."/>
        </authorList>
    </citation>
    <scope>NUCLEOTIDE SEQUENCE [LARGE SCALE GENOMIC DNA]</scope>
    <source>
        <strain evidence="4">GHG001</strain>
    </source>
</reference>
<dbReference type="GO" id="GO:0003677">
    <property type="term" value="F:DNA binding"/>
    <property type="evidence" value="ECO:0007669"/>
    <property type="project" value="InterPro"/>
</dbReference>
<dbReference type="Pfam" id="PF00196">
    <property type="entry name" value="GerE"/>
    <property type="match status" value="1"/>
</dbReference>
<accession>V5F0B7</accession>
<sequence length="105" mass="11505">MDEVKPIRKREPKTEPKLDPEQEASGSVSPPSSPTKGPIRKTTDAERQVIMTMAVAGKRPKEIAAALDLKPTTVSKFLERSRKKALNSMGTDVAKLIAQSPPKKR</sequence>
<dbReference type="GO" id="GO:0006355">
    <property type="term" value="P:regulation of DNA-templated transcription"/>
    <property type="evidence" value="ECO:0007669"/>
    <property type="project" value="InterPro"/>
</dbReference>
<dbReference type="SUPFAM" id="SSF46894">
    <property type="entry name" value="C-terminal effector domain of the bipartite response regulators"/>
    <property type="match status" value="1"/>
</dbReference>
<dbReference type="HOGENOM" id="CLU_2237751_0_0_1"/>
<proteinExistence type="predicted"/>